<proteinExistence type="predicted"/>
<evidence type="ECO:0000313" key="2">
    <source>
        <dbReference type="Proteomes" id="UP000442694"/>
    </source>
</evidence>
<dbReference type="EMBL" id="WFLN01000006">
    <property type="protein sequence ID" value="KAB8030688.1"/>
    <property type="molecule type" value="Genomic_DNA"/>
</dbReference>
<dbReference type="AlphaFoldDB" id="A0A833JCE7"/>
<organism evidence="1 2">
    <name type="scientific">Fluviispira multicolorata</name>
    <dbReference type="NCBI Taxonomy" id="2654512"/>
    <lineage>
        <taxon>Bacteria</taxon>
        <taxon>Pseudomonadati</taxon>
        <taxon>Bdellovibrionota</taxon>
        <taxon>Oligoflexia</taxon>
        <taxon>Silvanigrellales</taxon>
        <taxon>Silvanigrellaceae</taxon>
        <taxon>Fluviispira</taxon>
    </lineage>
</organism>
<accession>A0A833JCE7</accession>
<name>A0A833JCE7_9BACT</name>
<sequence>MITTIENSKYLLCYKYKLVDINKYADEILNDYMNKFNMKNQFINGLGCGEMNLKKMESNLLVHRGLRFSERVALAGKSQYCPIISNCSTSEKEIKYYSDILLDPSSDDYEKNIDIMRIRHEEGVSKGLNISRQKIIKDEVNIINVFLSWEEKKVSEKNFLKNNLSDIKLFLDLSVCFFENKAKGVLGEK</sequence>
<dbReference type="Proteomes" id="UP000442694">
    <property type="component" value="Unassembled WGS sequence"/>
</dbReference>
<comment type="caution">
    <text evidence="1">The sequence shown here is derived from an EMBL/GenBank/DDBJ whole genome shotgun (WGS) entry which is preliminary data.</text>
</comment>
<reference evidence="1 2" key="1">
    <citation type="submission" date="2019-10" db="EMBL/GenBank/DDBJ databases">
        <title>New genus of Silvanigrellaceae.</title>
        <authorList>
            <person name="Pitt A."/>
            <person name="Hahn M.W."/>
        </authorList>
    </citation>
    <scope>NUCLEOTIDE SEQUENCE [LARGE SCALE GENOMIC DNA]</scope>
    <source>
        <strain evidence="1 2">33A1-SZDP</strain>
    </source>
</reference>
<gene>
    <name evidence="1" type="ORF">GCL57_06855</name>
</gene>
<keyword evidence="2" id="KW-1185">Reference proteome</keyword>
<protein>
    <submittedName>
        <fullName evidence="1">Uncharacterized protein</fullName>
    </submittedName>
</protein>
<evidence type="ECO:0000313" key="1">
    <source>
        <dbReference type="EMBL" id="KAB8030688.1"/>
    </source>
</evidence>
<dbReference type="RefSeq" id="WP_152212616.1">
    <property type="nucleotide sequence ID" value="NZ_WFLN01000006.1"/>
</dbReference>